<evidence type="ECO:0000256" key="4">
    <source>
        <dbReference type="ARBA" id="ARBA00022825"/>
    </source>
</evidence>
<comment type="caution">
    <text evidence="7">The sequence shown here is derived from an EMBL/GenBank/DDBJ whole genome shotgun (WGS) entry which is preliminary data.</text>
</comment>
<protein>
    <submittedName>
        <fullName evidence="7">S8 family serine peptidase</fullName>
    </submittedName>
</protein>
<dbReference type="PROSITE" id="PS00137">
    <property type="entry name" value="SUBTILASE_HIS"/>
    <property type="match status" value="1"/>
</dbReference>
<accession>A0ABT1MI07</accession>
<feature type="active site" description="Charge relay system" evidence="5">
    <location>
        <position position="192"/>
    </location>
</feature>
<sequence length="539" mass="59773">MAMIKRFWKRTVIFFVVYLPMICFLSAQDKASLVNWQLMYNDTVVGTDATRALEWLKKHRKPSRQPIIVGVIDSGTDTTHTYLKPSFWVNIKEIPDGKDNDGNGYIDDIHGWNFLGAKNDTFNVVEAGAQEFREFRRLYPKYKDYPTDSASLANASAEYEYYLKMMEDSQSDVFFKILEHATGVLPSYVYIDSVARVEYPDSKSLTVADVLKLKVSGNDFSEAMKTVSGDIAEMQYSGNWNDLMKQMNSSLKEAQEFKKNLDSGTDLRHQVGDDINNSEDRFYGNTDLMAGFFDHGTFVGGVIAAQENEGNGMVGVYPEARIMAIRAIPRGDEYDKDVASAIYYAVDNGAKVVNMSFGKMISPHKEMVDEALRYAADHDVLLIQASGNNGIDRDEILFYPYGTDINGARLGNMLCVGASDVEGNPCIFSNYGKKTVDVFAPGAGIWSIAPDNSYVSSSGTSVASPVVAGIAAMIRHYFPKLTAVQVRDILMESVIKIDREVVSPGTGEITRYNELCVSGGIVNAMKAVKLANGMYKKGR</sequence>
<gene>
    <name evidence="7" type="ORF">NMU02_09200</name>
</gene>
<dbReference type="RefSeq" id="WP_255027552.1">
    <property type="nucleotide sequence ID" value="NZ_JANDHW010000008.1"/>
</dbReference>
<evidence type="ECO:0000313" key="7">
    <source>
        <dbReference type="EMBL" id="MCP9612267.1"/>
    </source>
</evidence>
<dbReference type="Proteomes" id="UP001205603">
    <property type="component" value="Unassembled WGS sequence"/>
</dbReference>
<dbReference type="InterPro" id="IPR000209">
    <property type="entry name" value="Peptidase_S8/S53_dom"/>
</dbReference>
<dbReference type="SUPFAM" id="SSF52743">
    <property type="entry name" value="Subtilisin-like"/>
    <property type="match status" value="1"/>
</dbReference>
<reference evidence="7 8" key="1">
    <citation type="submission" date="2022-07" db="EMBL/GenBank/DDBJ databases">
        <title>Fecal culturing of patients with breast cancer.</title>
        <authorList>
            <person name="Teng N.M.Y."/>
            <person name="Kiu R."/>
            <person name="Evans R."/>
            <person name="Baker D.J."/>
            <person name="Zenner C."/>
            <person name="Robinson S.D."/>
            <person name="Hall L.J."/>
        </authorList>
    </citation>
    <scope>NUCLEOTIDE SEQUENCE [LARGE SCALE GENOMIC DNA]</scope>
    <source>
        <strain evidence="7 8">LH1063</strain>
    </source>
</reference>
<proteinExistence type="inferred from homology"/>
<dbReference type="Pfam" id="PF00082">
    <property type="entry name" value="Peptidase_S8"/>
    <property type="match status" value="1"/>
</dbReference>
<keyword evidence="8" id="KW-1185">Reference proteome</keyword>
<dbReference type="InterPro" id="IPR051048">
    <property type="entry name" value="Peptidase_S8/S53_subtilisin"/>
</dbReference>
<dbReference type="PANTHER" id="PTHR43399">
    <property type="entry name" value="SUBTILISIN-RELATED"/>
    <property type="match status" value="1"/>
</dbReference>
<feature type="active site" description="Charge relay system" evidence="5">
    <location>
        <position position="461"/>
    </location>
</feature>
<evidence type="ECO:0000256" key="2">
    <source>
        <dbReference type="ARBA" id="ARBA00022670"/>
    </source>
</evidence>
<dbReference type="EMBL" id="JANDHW010000008">
    <property type="protein sequence ID" value="MCP9612267.1"/>
    <property type="molecule type" value="Genomic_DNA"/>
</dbReference>
<comment type="similarity">
    <text evidence="1 5">Belongs to the peptidase S8 family.</text>
</comment>
<organism evidence="7 8">
    <name type="scientific">Coprobacter tertius</name>
    <dbReference type="NCBI Taxonomy" id="2944915"/>
    <lineage>
        <taxon>Bacteria</taxon>
        <taxon>Pseudomonadati</taxon>
        <taxon>Bacteroidota</taxon>
        <taxon>Bacteroidia</taxon>
        <taxon>Bacteroidales</taxon>
        <taxon>Barnesiellaceae</taxon>
        <taxon>Coprobacter</taxon>
    </lineage>
</organism>
<dbReference type="PROSITE" id="PS00138">
    <property type="entry name" value="SUBTILASE_SER"/>
    <property type="match status" value="1"/>
</dbReference>
<keyword evidence="2 5" id="KW-0645">Protease</keyword>
<evidence type="ECO:0000256" key="3">
    <source>
        <dbReference type="ARBA" id="ARBA00022801"/>
    </source>
</evidence>
<dbReference type="PROSITE" id="PS51892">
    <property type="entry name" value="SUBTILASE"/>
    <property type="match status" value="1"/>
</dbReference>
<feature type="active site" description="Charge relay system" evidence="5">
    <location>
        <position position="295"/>
    </location>
</feature>
<dbReference type="Gene3D" id="3.40.50.200">
    <property type="entry name" value="Peptidase S8/S53 domain"/>
    <property type="match status" value="2"/>
</dbReference>
<dbReference type="InterPro" id="IPR023828">
    <property type="entry name" value="Peptidase_S8_Ser-AS"/>
</dbReference>
<dbReference type="PANTHER" id="PTHR43399:SF4">
    <property type="entry name" value="CELL WALL-ASSOCIATED PROTEASE"/>
    <property type="match status" value="1"/>
</dbReference>
<keyword evidence="3 5" id="KW-0378">Hydrolase</keyword>
<evidence type="ECO:0000313" key="8">
    <source>
        <dbReference type="Proteomes" id="UP001205603"/>
    </source>
</evidence>
<name>A0ABT1MI07_9BACT</name>
<keyword evidence="4 5" id="KW-0720">Serine protease</keyword>
<dbReference type="InterPro" id="IPR036852">
    <property type="entry name" value="Peptidase_S8/S53_dom_sf"/>
</dbReference>
<feature type="domain" description="Peptidase S8/S53" evidence="6">
    <location>
        <begin position="67"/>
        <end position="494"/>
    </location>
</feature>
<dbReference type="InterPro" id="IPR022398">
    <property type="entry name" value="Peptidase_S8_His-AS"/>
</dbReference>
<dbReference type="PRINTS" id="PR00723">
    <property type="entry name" value="SUBTILISIN"/>
</dbReference>
<dbReference type="InterPro" id="IPR015500">
    <property type="entry name" value="Peptidase_S8_subtilisin-rel"/>
</dbReference>
<evidence type="ECO:0000256" key="5">
    <source>
        <dbReference type="PROSITE-ProRule" id="PRU01240"/>
    </source>
</evidence>
<evidence type="ECO:0000259" key="6">
    <source>
        <dbReference type="Pfam" id="PF00082"/>
    </source>
</evidence>
<evidence type="ECO:0000256" key="1">
    <source>
        <dbReference type="ARBA" id="ARBA00011073"/>
    </source>
</evidence>